<keyword evidence="6 7" id="KW-0472">Membrane</keyword>
<evidence type="ECO:0000259" key="8">
    <source>
        <dbReference type="PROSITE" id="PS50928"/>
    </source>
</evidence>
<evidence type="ECO:0000256" key="7">
    <source>
        <dbReference type="RuleBase" id="RU363032"/>
    </source>
</evidence>
<evidence type="ECO:0000256" key="3">
    <source>
        <dbReference type="ARBA" id="ARBA00022475"/>
    </source>
</evidence>
<sequence length="293" mass="32737">MIKNGKMTLLIHIVLTLFTILAVLPFILMFMSSITDESMIFQNGYSFIPDKLSADAYRYVLVNLGQIGRAYGVTVFITVSGTAVNLLITAMLAYSLSRPFLPCRRFFNLLVVLTLLFNGGLVPTYLVYTQIFHIKNTVWALLLPNLLMSPFHVILAKTYFINSIPSEIMDAATIDGAGEIRIFFRLVLPLAKPMIVTIGLFSGIAYWNDWMNSLYYITNVRLIGIQSYLNRILSDLQYLQSNEAAASMSGDISFPGMSIRMAIATMAILPIVILFTIFQKHFVRGIAMGALKG</sequence>
<dbReference type="EMBL" id="MCGH01000002">
    <property type="protein sequence ID" value="ODM05021.1"/>
    <property type="molecule type" value="Genomic_DNA"/>
</dbReference>
<feature type="domain" description="ABC transmembrane type-1" evidence="8">
    <location>
        <begin position="71"/>
        <end position="278"/>
    </location>
</feature>
<protein>
    <submittedName>
        <fullName evidence="9">L-arabinose transport system permease protein AraQ</fullName>
    </submittedName>
</protein>
<dbReference type="GO" id="GO:0055085">
    <property type="term" value="P:transmembrane transport"/>
    <property type="evidence" value="ECO:0007669"/>
    <property type="project" value="InterPro"/>
</dbReference>
<feature type="transmembrane region" description="Helical" evidence="7">
    <location>
        <begin position="182"/>
        <end position="207"/>
    </location>
</feature>
<keyword evidence="4 7" id="KW-0812">Transmembrane</keyword>
<dbReference type="CDD" id="cd06261">
    <property type="entry name" value="TM_PBP2"/>
    <property type="match status" value="1"/>
</dbReference>
<dbReference type="RefSeq" id="WP_069151427.1">
    <property type="nucleotide sequence ID" value="NZ_BAABXS010000002.1"/>
</dbReference>
<dbReference type="InterPro" id="IPR000515">
    <property type="entry name" value="MetI-like"/>
</dbReference>
<dbReference type="PANTHER" id="PTHR43744">
    <property type="entry name" value="ABC TRANSPORTER PERMEASE PROTEIN MG189-RELATED-RELATED"/>
    <property type="match status" value="1"/>
</dbReference>
<dbReference type="InterPro" id="IPR035906">
    <property type="entry name" value="MetI-like_sf"/>
</dbReference>
<dbReference type="PROSITE" id="PS50928">
    <property type="entry name" value="ABC_TM1"/>
    <property type="match status" value="1"/>
</dbReference>
<comment type="caution">
    <text evidence="9">The sequence shown here is derived from an EMBL/GenBank/DDBJ whole genome shotgun (WGS) entry which is preliminary data.</text>
</comment>
<keyword evidence="5 7" id="KW-1133">Transmembrane helix</keyword>
<dbReference type="AlphaFoldDB" id="A0A1E3A9C4"/>
<dbReference type="SUPFAM" id="SSF161098">
    <property type="entry name" value="MetI-like"/>
    <property type="match status" value="1"/>
</dbReference>
<organism evidence="9 10">
    <name type="scientific">Eisenbergiella tayi</name>
    <dbReference type="NCBI Taxonomy" id="1432052"/>
    <lineage>
        <taxon>Bacteria</taxon>
        <taxon>Bacillati</taxon>
        <taxon>Bacillota</taxon>
        <taxon>Clostridia</taxon>
        <taxon>Lachnospirales</taxon>
        <taxon>Lachnospiraceae</taxon>
        <taxon>Eisenbergiella</taxon>
    </lineage>
</organism>
<evidence type="ECO:0000256" key="1">
    <source>
        <dbReference type="ARBA" id="ARBA00004651"/>
    </source>
</evidence>
<dbReference type="PANTHER" id="PTHR43744:SF9">
    <property type="entry name" value="POLYGALACTURONAN_RHAMNOGALACTURONAN TRANSPORT SYSTEM PERMEASE PROTEIN YTCP"/>
    <property type="match status" value="1"/>
</dbReference>
<evidence type="ECO:0000256" key="6">
    <source>
        <dbReference type="ARBA" id="ARBA00023136"/>
    </source>
</evidence>
<feature type="transmembrane region" description="Helical" evidence="7">
    <location>
        <begin position="106"/>
        <end position="126"/>
    </location>
</feature>
<evidence type="ECO:0000256" key="4">
    <source>
        <dbReference type="ARBA" id="ARBA00022692"/>
    </source>
</evidence>
<feature type="transmembrane region" description="Helical" evidence="7">
    <location>
        <begin position="138"/>
        <end position="161"/>
    </location>
</feature>
<comment type="subcellular location">
    <subcellularLocation>
        <location evidence="1 7">Cell membrane</location>
        <topology evidence="1 7">Multi-pass membrane protein</topology>
    </subcellularLocation>
</comment>
<dbReference type="PATRIC" id="fig|1432052.4.peg.1016"/>
<feature type="transmembrane region" description="Helical" evidence="7">
    <location>
        <begin position="9"/>
        <end position="31"/>
    </location>
</feature>
<evidence type="ECO:0000256" key="5">
    <source>
        <dbReference type="ARBA" id="ARBA00022989"/>
    </source>
</evidence>
<feature type="transmembrane region" description="Helical" evidence="7">
    <location>
        <begin position="70"/>
        <end position="94"/>
    </location>
</feature>
<accession>A0A1E3A9C4</accession>
<reference evidence="9 10" key="1">
    <citation type="submission" date="2016-07" db="EMBL/GenBank/DDBJ databases">
        <title>Characterization of isolates of Eisenbergiella tayi derived from blood cultures, using whole genome sequencing.</title>
        <authorList>
            <person name="Burdz T."/>
            <person name="Wiebe D."/>
            <person name="Huynh C."/>
            <person name="Bernard K."/>
        </authorList>
    </citation>
    <scope>NUCLEOTIDE SEQUENCE [LARGE SCALE GENOMIC DNA]</scope>
    <source>
        <strain evidence="9 10">NML 110608</strain>
    </source>
</reference>
<keyword evidence="2 7" id="KW-0813">Transport</keyword>
<dbReference type="GO" id="GO:0005886">
    <property type="term" value="C:plasma membrane"/>
    <property type="evidence" value="ECO:0007669"/>
    <property type="project" value="UniProtKB-SubCell"/>
</dbReference>
<dbReference type="Gene3D" id="1.10.3720.10">
    <property type="entry name" value="MetI-like"/>
    <property type="match status" value="1"/>
</dbReference>
<dbReference type="Proteomes" id="UP000094067">
    <property type="component" value="Unassembled WGS sequence"/>
</dbReference>
<comment type="similarity">
    <text evidence="7">Belongs to the binding-protein-dependent transport system permease family.</text>
</comment>
<keyword evidence="3" id="KW-1003">Cell membrane</keyword>
<proteinExistence type="inferred from homology"/>
<dbReference type="Pfam" id="PF00528">
    <property type="entry name" value="BPD_transp_1"/>
    <property type="match status" value="1"/>
</dbReference>
<name>A0A1E3A9C4_9FIRM</name>
<evidence type="ECO:0000313" key="10">
    <source>
        <dbReference type="Proteomes" id="UP000094067"/>
    </source>
</evidence>
<gene>
    <name evidence="9" type="primary">araQ_23</name>
    <name evidence="9" type="ORF">BEI61_00904</name>
</gene>
<feature type="transmembrane region" description="Helical" evidence="7">
    <location>
        <begin position="257"/>
        <end position="278"/>
    </location>
</feature>
<evidence type="ECO:0000256" key="2">
    <source>
        <dbReference type="ARBA" id="ARBA00022448"/>
    </source>
</evidence>
<evidence type="ECO:0000313" key="9">
    <source>
        <dbReference type="EMBL" id="ODM05021.1"/>
    </source>
</evidence>